<evidence type="ECO:0000313" key="2">
    <source>
        <dbReference type="EMBL" id="RIA97712.1"/>
    </source>
</evidence>
<evidence type="ECO:0000256" key="1">
    <source>
        <dbReference type="SAM" id="MobiDB-lite"/>
    </source>
</evidence>
<accession>A0A397TIE3</accession>
<gene>
    <name evidence="2" type="ORF">C1645_751815</name>
</gene>
<dbReference type="EMBL" id="QKYT01000026">
    <property type="protein sequence ID" value="RIA97712.1"/>
    <property type="molecule type" value="Genomic_DNA"/>
</dbReference>
<dbReference type="Pfam" id="PF10217">
    <property type="entry name" value="DUF2039"/>
    <property type="match status" value="1"/>
</dbReference>
<protein>
    <submittedName>
        <fullName evidence="2">Uncharacterized protein</fullName>
    </submittedName>
</protein>
<dbReference type="OrthoDB" id="250548at2759"/>
<feature type="region of interest" description="Disordered" evidence="1">
    <location>
        <begin position="1"/>
        <end position="24"/>
    </location>
</feature>
<feature type="compositionally biased region" description="Polar residues" evidence="1">
    <location>
        <begin position="15"/>
        <end position="24"/>
    </location>
</feature>
<evidence type="ECO:0000313" key="3">
    <source>
        <dbReference type="Proteomes" id="UP000265703"/>
    </source>
</evidence>
<dbReference type="Proteomes" id="UP000265703">
    <property type="component" value="Unassembled WGS sequence"/>
</dbReference>
<name>A0A397TIE3_9GLOM</name>
<sequence>MTKVSTNSKKKNGQKHQNTFAFQPNKNSKKTKFINSLPINGLCHRCKEILEWRKKYKKYKPLTTPKRCVNCNEKAIKEAYHVLCSKCATSKKVCAKCQESAEIVSSNIKSSKELLKEQQEREKVLASLPERKRRTYIRQLERGEALPLSLIQNLEDDELDDLSDIDGSDKNELA</sequence>
<dbReference type="AlphaFoldDB" id="A0A397TIE3"/>
<dbReference type="InterPro" id="IPR019351">
    <property type="entry name" value="DUF2039"/>
</dbReference>
<keyword evidence="3" id="KW-1185">Reference proteome</keyword>
<dbReference type="PANTHER" id="PTHR22876">
    <property type="entry name" value="ZGC:101016"/>
    <property type="match status" value="1"/>
</dbReference>
<organism evidence="2 3">
    <name type="scientific">Glomus cerebriforme</name>
    <dbReference type="NCBI Taxonomy" id="658196"/>
    <lineage>
        <taxon>Eukaryota</taxon>
        <taxon>Fungi</taxon>
        <taxon>Fungi incertae sedis</taxon>
        <taxon>Mucoromycota</taxon>
        <taxon>Glomeromycotina</taxon>
        <taxon>Glomeromycetes</taxon>
        <taxon>Glomerales</taxon>
        <taxon>Glomeraceae</taxon>
        <taxon>Glomus</taxon>
    </lineage>
</organism>
<reference evidence="2 3" key="1">
    <citation type="submission" date="2018-06" db="EMBL/GenBank/DDBJ databases">
        <title>Comparative genomics reveals the genomic features of Rhizophagus irregularis, R. cerebriforme, R. diaphanum and Gigaspora rosea, and their symbiotic lifestyle signature.</title>
        <authorList>
            <person name="Morin E."/>
            <person name="San Clemente H."/>
            <person name="Chen E.C.H."/>
            <person name="De La Providencia I."/>
            <person name="Hainaut M."/>
            <person name="Kuo A."/>
            <person name="Kohler A."/>
            <person name="Murat C."/>
            <person name="Tang N."/>
            <person name="Roy S."/>
            <person name="Loubradou J."/>
            <person name="Henrissat B."/>
            <person name="Grigoriev I.V."/>
            <person name="Corradi N."/>
            <person name="Roux C."/>
            <person name="Martin F.M."/>
        </authorList>
    </citation>
    <scope>NUCLEOTIDE SEQUENCE [LARGE SCALE GENOMIC DNA]</scope>
    <source>
        <strain evidence="2 3">DAOM 227022</strain>
    </source>
</reference>
<comment type="caution">
    <text evidence="2">The sequence shown here is derived from an EMBL/GenBank/DDBJ whole genome shotgun (WGS) entry which is preliminary data.</text>
</comment>
<proteinExistence type="predicted"/>
<dbReference type="PANTHER" id="PTHR22876:SF5">
    <property type="entry name" value="CHROMOSOME 9 OPEN READING FRAME 85"/>
    <property type="match status" value="1"/>
</dbReference>